<feature type="transmembrane region" description="Helical" evidence="1">
    <location>
        <begin position="167"/>
        <end position="185"/>
    </location>
</feature>
<feature type="domain" description="SMODS-associated and fused to various effectors" evidence="2">
    <location>
        <begin position="166"/>
        <end position="342"/>
    </location>
</feature>
<dbReference type="STRING" id="966.BTA35_0207575"/>
<sequence>MWEKFKWLWVTAWRLKKSPYPKISIGAKLCLWPFSLSILYSAIDVTIRFNSESPVESISASLSDASQPLWFSIFLMVIGGYLIYSDLKSNVRHTSRVLISSMPGMSREFPDGVLDRAEKEFCREAVTLGQAIVGSDEDFKRQIQLYNSELLVDILNRFIVHDDCKRLYFGGLARIPLLVAYGYMLRNLRCSVIYFDKFHRDGAWKLLDDEDMKIGLSPHQTADINPNQSGDVGLAIGFTSPISQDQLPEELSKNTLIVSSNQNSERNLVNNQGNLNRVSDEICKVIDELSRKSGCKKIHLFLSVQSTLAIDIGRRYQEGIHKNWVIHNYSPDTSSYTWSLELSKSGVNYIPS</sequence>
<feature type="transmembrane region" description="Helical" evidence="1">
    <location>
        <begin position="69"/>
        <end position="87"/>
    </location>
</feature>
<keyword evidence="4" id="KW-1185">Reference proteome</keyword>
<dbReference type="NCBIfam" id="NF033611">
    <property type="entry name" value="SAVED"/>
    <property type="match status" value="1"/>
</dbReference>
<dbReference type="EMBL" id="MTSD02000002">
    <property type="protein sequence ID" value="OOV87850.1"/>
    <property type="molecule type" value="Genomic_DNA"/>
</dbReference>
<organism evidence="3 4">
    <name type="scientific">Oceanospirillum linum</name>
    <dbReference type="NCBI Taxonomy" id="966"/>
    <lineage>
        <taxon>Bacteria</taxon>
        <taxon>Pseudomonadati</taxon>
        <taxon>Pseudomonadota</taxon>
        <taxon>Gammaproteobacteria</taxon>
        <taxon>Oceanospirillales</taxon>
        <taxon>Oceanospirillaceae</taxon>
        <taxon>Oceanospirillum</taxon>
    </lineage>
</organism>
<reference evidence="3" key="1">
    <citation type="submission" date="2017-02" db="EMBL/GenBank/DDBJ databases">
        <title>Draft Genome Sequence of the Salt Water Bacterium Oceanospirillum linum ATCC 11336.</title>
        <authorList>
            <person name="Trachtenberg A.M."/>
            <person name="Carney J.G."/>
            <person name="Linnane J.D."/>
            <person name="Rheaume B.A."/>
            <person name="Pitts N.L."/>
            <person name="Mykles D.L."/>
            <person name="Maclea K.S."/>
        </authorList>
    </citation>
    <scope>NUCLEOTIDE SEQUENCE [LARGE SCALE GENOMIC DNA]</scope>
    <source>
        <strain evidence="3">ATCC 11336</strain>
    </source>
</reference>
<proteinExistence type="predicted"/>
<comment type="caution">
    <text evidence="3">The sequence shown here is derived from an EMBL/GenBank/DDBJ whole genome shotgun (WGS) entry which is preliminary data.</text>
</comment>
<evidence type="ECO:0000313" key="4">
    <source>
        <dbReference type="Proteomes" id="UP000190064"/>
    </source>
</evidence>
<evidence type="ECO:0000259" key="2">
    <source>
        <dbReference type="Pfam" id="PF18145"/>
    </source>
</evidence>
<name>A0A1T1HDP9_OCELI</name>
<protein>
    <recommendedName>
        <fullName evidence="2">SMODS-associated and fused to various effectors domain-containing protein</fullName>
    </recommendedName>
</protein>
<dbReference type="AlphaFoldDB" id="A0A1T1HDP9"/>
<evidence type="ECO:0000256" key="1">
    <source>
        <dbReference type="SAM" id="Phobius"/>
    </source>
</evidence>
<accession>A0A1T1HDP9</accession>
<dbReference type="Pfam" id="PF18145">
    <property type="entry name" value="SAVED"/>
    <property type="match status" value="1"/>
</dbReference>
<feature type="transmembrane region" description="Helical" evidence="1">
    <location>
        <begin position="29"/>
        <end position="49"/>
    </location>
</feature>
<keyword evidence="1" id="KW-0812">Transmembrane</keyword>
<keyword evidence="1" id="KW-1133">Transmembrane helix</keyword>
<dbReference type="Proteomes" id="UP000190064">
    <property type="component" value="Unassembled WGS sequence"/>
</dbReference>
<dbReference type="RefSeq" id="WP_078319199.1">
    <property type="nucleotide sequence ID" value="NZ_FXTS01000002.1"/>
</dbReference>
<evidence type="ECO:0000313" key="3">
    <source>
        <dbReference type="EMBL" id="OOV87850.1"/>
    </source>
</evidence>
<keyword evidence="1" id="KW-0472">Membrane</keyword>
<gene>
    <name evidence="3" type="ORF">BTA35_0207575</name>
</gene>
<dbReference type="InterPro" id="IPR040836">
    <property type="entry name" value="SAVED"/>
</dbReference>